<dbReference type="AlphaFoldDB" id="A0A0F9LWE0"/>
<protein>
    <submittedName>
        <fullName evidence="1">Uncharacterized protein</fullName>
    </submittedName>
</protein>
<comment type="caution">
    <text evidence="1">The sequence shown here is derived from an EMBL/GenBank/DDBJ whole genome shotgun (WGS) entry which is preliminary data.</text>
</comment>
<evidence type="ECO:0000313" key="1">
    <source>
        <dbReference type="EMBL" id="KKM99434.1"/>
    </source>
</evidence>
<name>A0A0F9LWE0_9ZZZZ</name>
<accession>A0A0F9LWE0</accession>
<reference evidence="1" key="1">
    <citation type="journal article" date="2015" name="Nature">
        <title>Complex archaea that bridge the gap between prokaryotes and eukaryotes.</title>
        <authorList>
            <person name="Spang A."/>
            <person name="Saw J.H."/>
            <person name="Jorgensen S.L."/>
            <person name="Zaremba-Niedzwiedzka K."/>
            <person name="Martijn J."/>
            <person name="Lind A.E."/>
            <person name="van Eijk R."/>
            <person name="Schleper C."/>
            <person name="Guy L."/>
            <person name="Ettema T.J."/>
        </authorList>
    </citation>
    <scope>NUCLEOTIDE SEQUENCE</scope>
</reference>
<sequence>MIQVNYNTTVGLVSPRILLAELETALSELRKRGVPSEAELHFNQDGDNAQVGALWETKVDSLY</sequence>
<organism evidence="1">
    <name type="scientific">marine sediment metagenome</name>
    <dbReference type="NCBI Taxonomy" id="412755"/>
    <lineage>
        <taxon>unclassified sequences</taxon>
        <taxon>metagenomes</taxon>
        <taxon>ecological metagenomes</taxon>
    </lineage>
</organism>
<proteinExistence type="predicted"/>
<gene>
    <name evidence="1" type="ORF">LCGC14_1148020</name>
</gene>
<dbReference type="EMBL" id="LAZR01005498">
    <property type="protein sequence ID" value="KKM99434.1"/>
    <property type="molecule type" value="Genomic_DNA"/>
</dbReference>